<proteinExistence type="predicted"/>
<keyword evidence="1" id="KW-0812">Transmembrane</keyword>
<keyword evidence="1" id="KW-1133">Transmembrane helix</keyword>
<evidence type="ECO:0000313" key="3">
    <source>
        <dbReference type="Proteomes" id="UP000189956"/>
    </source>
</evidence>
<evidence type="ECO:0000256" key="1">
    <source>
        <dbReference type="SAM" id="Phobius"/>
    </source>
</evidence>
<keyword evidence="1" id="KW-0472">Membrane</keyword>
<dbReference type="Proteomes" id="UP000189956">
    <property type="component" value="Unassembled WGS sequence"/>
</dbReference>
<feature type="transmembrane region" description="Helical" evidence="1">
    <location>
        <begin position="35"/>
        <end position="52"/>
    </location>
</feature>
<name>A0A1T4LXA5_PORCN</name>
<dbReference type="AlphaFoldDB" id="A0A1T4LXA5"/>
<dbReference type="EMBL" id="FUWL01000009">
    <property type="protein sequence ID" value="SJZ59297.1"/>
    <property type="molecule type" value="Genomic_DNA"/>
</dbReference>
<gene>
    <name evidence="2" type="ORF">SAMN02745205_01307</name>
</gene>
<accession>A0A1T4LXA5</accession>
<sequence>MRILIRSKKVVRFDEESRKTRFIESYDLFCRVHRLWFLSFLITIFSLTHSPLG</sequence>
<protein>
    <submittedName>
        <fullName evidence="2">Uncharacterized protein</fullName>
    </submittedName>
</protein>
<reference evidence="2 3" key="1">
    <citation type="submission" date="2017-02" db="EMBL/GenBank/DDBJ databases">
        <authorList>
            <person name="Peterson S.W."/>
        </authorList>
    </citation>
    <scope>NUCLEOTIDE SEQUENCE [LARGE SCALE GENOMIC DNA]</scope>
    <source>
        <strain evidence="2 3">ATCC 700135</strain>
    </source>
</reference>
<organism evidence="2 3">
    <name type="scientific">Porphyromonas cangingivalis</name>
    <dbReference type="NCBI Taxonomy" id="36874"/>
    <lineage>
        <taxon>Bacteria</taxon>
        <taxon>Pseudomonadati</taxon>
        <taxon>Bacteroidota</taxon>
        <taxon>Bacteroidia</taxon>
        <taxon>Bacteroidales</taxon>
        <taxon>Porphyromonadaceae</taxon>
        <taxon>Porphyromonas</taxon>
    </lineage>
</organism>
<evidence type="ECO:0000313" key="2">
    <source>
        <dbReference type="EMBL" id="SJZ59297.1"/>
    </source>
</evidence>